<feature type="region of interest" description="Interaction with substrate tRNA" evidence="10">
    <location>
        <begin position="29"/>
        <end position="32"/>
    </location>
</feature>
<keyword evidence="4 10" id="KW-0808">Transferase</keyword>
<dbReference type="Gene3D" id="1.10.20.140">
    <property type="match status" value="1"/>
</dbReference>
<dbReference type="STRING" id="1423734.FC83_GL000853"/>
<keyword evidence="7 10" id="KW-0067">ATP-binding</keyword>
<dbReference type="InterPro" id="IPR039657">
    <property type="entry name" value="Dimethylallyltransferase"/>
</dbReference>
<evidence type="ECO:0000256" key="5">
    <source>
        <dbReference type="ARBA" id="ARBA00022694"/>
    </source>
</evidence>
<evidence type="ECO:0000313" key="15">
    <source>
        <dbReference type="Proteomes" id="UP000051236"/>
    </source>
</evidence>
<keyword evidence="6 10" id="KW-0547">Nucleotide-binding</keyword>
<organism evidence="14 15">
    <name type="scientific">Agrilactobacillus composti DSM 18527 = JCM 14202</name>
    <dbReference type="NCBI Taxonomy" id="1423734"/>
    <lineage>
        <taxon>Bacteria</taxon>
        <taxon>Bacillati</taxon>
        <taxon>Bacillota</taxon>
        <taxon>Bacilli</taxon>
        <taxon>Lactobacillales</taxon>
        <taxon>Lactobacillaceae</taxon>
        <taxon>Agrilactobacillus</taxon>
    </lineage>
</organism>
<evidence type="ECO:0000256" key="6">
    <source>
        <dbReference type="ARBA" id="ARBA00022741"/>
    </source>
</evidence>
<evidence type="ECO:0000256" key="4">
    <source>
        <dbReference type="ARBA" id="ARBA00022679"/>
    </source>
</evidence>
<gene>
    <name evidence="10" type="primary">miaA</name>
    <name evidence="14" type="ORF">FC83_GL000853</name>
</gene>
<evidence type="ECO:0000256" key="13">
    <source>
        <dbReference type="RuleBase" id="RU003785"/>
    </source>
</evidence>
<keyword evidence="8 10" id="KW-0460">Magnesium</keyword>
<comment type="similarity">
    <text evidence="3 10 13">Belongs to the IPP transferase family.</text>
</comment>
<dbReference type="HAMAP" id="MF_00185">
    <property type="entry name" value="IPP_trans"/>
    <property type="match status" value="1"/>
</dbReference>
<dbReference type="NCBIfam" id="TIGR00174">
    <property type="entry name" value="miaA"/>
    <property type="match status" value="1"/>
</dbReference>
<feature type="site" description="Interaction with substrate tRNA" evidence="10">
    <location>
        <position position="121"/>
    </location>
</feature>
<evidence type="ECO:0000256" key="9">
    <source>
        <dbReference type="ARBA" id="ARBA00049563"/>
    </source>
</evidence>
<dbReference type="InterPro" id="IPR018022">
    <property type="entry name" value="IPT"/>
</dbReference>
<dbReference type="GO" id="GO:0006400">
    <property type="term" value="P:tRNA modification"/>
    <property type="evidence" value="ECO:0007669"/>
    <property type="project" value="TreeGrafter"/>
</dbReference>
<accession>A0A0R1Y0N2</accession>
<evidence type="ECO:0000256" key="12">
    <source>
        <dbReference type="RuleBase" id="RU003784"/>
    </source>
</evidence>
<dbReference type="Proteomes" id="UP000051236">
    <property type="component" value="Unassembled WGS sequence"/>
</dbReference>
<proteinExistence type="inferred from homology"/>
<evidence type="ECO:0000256" key="8">
    <source>
        <dbReference type="ARBA" id="ARBA00022842"/>
    </source>
</evidence>
<evidence type="ECO:0000256" key="3">
    <source>
        <dbReference type="ARBA" id="ARBA00005842"/>
    </source>
</evidence>
<evidence type="ECO:0000256" key="10">
    <source>
        <dbReference type="HAMAP-Rule" id="MF_00185"/>
    </source>
</evidence>
<dbReference type="GO" id="GO:0005524">
    <property type="term" value="F:ATP binding"/>
    <property type="evidence" value="ECO:0007669"/>
    <property type="project" value="UniProtKB-UniRule"/>
</dbReference>
<reference evidence="14 15" key="1">
    <citation type="journal article" date="2015" name="Genome Announc.">
        <title>Expanding the biotechnology potential of lactobacilli through comparative genomics of 213 strains and associated genera.</title>
        <authorList>
            <person name="Sun Z."/>
            <person name="Harris H.M."/>
            <person name="McCann A."/>
            <person name="Guo C."/>
            <person name="Argimon S."/>
            <person name="Zhang W."/>
            <person name="Yang X."/>
            <person name="Jeffery I.B."/>
            <person name="Cooney J.C."/>
            <person name="Kagawa T.F."/>
            <person name="Liu W."/>
            <person name="Song Y."/>
            <person name="Salvetti E."/>
            <person name="Wrobel A."/>
            <person name="Rasinkangas P."/>
            <person name="Parkhill J."/>
            <person name="Rea M.C."/>
            <person name="O'Sullivan O."/>
            <person name="Ritari J."/>
            <person name="Douillard F.P."/>
            <person name="Paul Ross R."/>
            <person name="Yang R."/>
            <person name="Briner A.E."/>
            <person name="Felis G.E."/>
            <person name="de Vos W.M."/>
            <person name="Barrangou R."/>
            <person name="Klaenhammer T.R."/>
            <person name="Caufield P.W."/>
            <person name="Cui Y."/>
            <person name="Zhang H."/>
            <person name="O'Toole P.W."/>
        </authorList>
    </citation>
    <scope>NUCLEOTIDE SEQUENCE [LARGE SCALE GENOMIC DNA]</scope>
    <source>
        <strain evidence="14 15">DSM 18527</strain>
    </source>
</reference>
<keyword evidence="15" id="KW-1185">Reference proteome</keyword>
<dbReference type="PATRIC" id="fig|1423734.3.peg.862"/>
<dbReference type="Pfam" id="PF01715">
    <property type="entry name" value="IPPT"/>
    <property type="match status" value="1"/>
</dbReference>
<comment type="cofactor">
    <cofactor evidence="1 10">
        <name>Mg(2+)</name>
        <dbReference type="ChEBI" id="CHEBI:18420"/>
    </cofactor>
</comment>
<dbReference type="PANTHER" id="PTHR11088:SF60">
    <property type="entry name" value="TRNA DIMETHYLALLYLTRANSFERASE"/>
    <property type="match status" value="1"/>
</dbReference>
<dbReference type="InterPro" id="IPR027417">
    <property type="entry name" value="P-loop_NTPase"/>
</dbReference>
<comment type="caution">
    <text evidence="14">The sequence shown here is derived from an EMBL/GenBank/DDBJ whole genome shotgun (WGS) entry which is preliminary data.</text>
</comment>
<sequence>MIVGPTAIGKTDLSIHLAKKFHGEIISGDSMQIYRHLDVGTAKVTPDEMAGVKHYLLDIADVDQRYTVHDFQTQAQQIITQLTQAKVLPIIAGGTGFYLNALRHNLNLGDAANHQLNEQTRAKWTQFYDTVGPQVAWQRLLRQDPVSAKNIPAANKRRIVRALEVVNETSQLFSQQNQTESQLDTLIIGLNTKRQLLYERINARVDQMMAQGLLNEAHWLYKRRQTSVQASNGIGYKELFAYFEGSMSLDAAVALIKRNSRHYAKRQLTYFRNQMPTHWFDPFADPHWLSEIEATVAQWQN</sequence>
<evidence type="ECO:0000256" key="1">
    <source>
        <dbReference type="ARBA" id="ARBA00001946"/>
    </source>
</evidence>
<dbReference type="AlphaFoldDB" id="A0A0R1Y0N2"/>
<dbReference type="Gene3D" id="3.40.50.300">
    <property type="entry name" value="P-loop containing nucleotide triphosphate hydrolases"/>
    <property type="match status" value="1"/>
</dbReference>
<keyword evidence="5 10" id="KW-0819">tRNA processing</keyword>
<evidence type="ECO:0000256" key="7">
    <source>
        <dbReference type="ARBA" id="ARBA00022840"/>
    </source>
</evidence>
<comment type="function">
    <text evidence="2 10 12">Catalyzes the transfer of a dimethylallyl group onto the adenine at position 37 in tRNAs that read codons beginning with uridine, leading to the formation of N6-(dimethylallyl)adenosine (i(6)A).</text>
</comment>
<dbReference type="PANTHER" id="PTHR11088">
    <property type="entry name" value="TRNA DIMETHYLALLYLTRANSFERASE"/>
    <property type="match status" value="1"/>
</dbReference>
<name>A0A0R1Y0N2_9LACO</name>
<comment type="catalytic activity">
    <reaction evidence="9 10 11">
        <text>adenosine(37) in tRNA + dimethylallyl diphosphate = N(6)-dimethylallyladenosine(37) in tRNA + diphosphate</text>
        <dbReference type="Rhea" id="RHEA:26482"/>
        <dbReference type="Rhea" id="RHEA-COMP:10162"/>
        <dbReference type="Rhea" id="RHEA-COMP:10375"/>
        <dbReference type="ChEBI" id="CHEBI:33019"/>
        <dbReference type="ChEBI" id="CHEBI:57623"/>
        <dbReference type="ChEBI" id="CHEBI:74411"/>
        <dbReference type="ChEBI" id="CHEBI:74415"/>
        <dbReference type="EC" id="2.5.1.75"/>
    </reaction>
</comment>
<feature type="binding site" evidence="10">
    <location>
        <begin position="4"/>
        <end position="11"/>
    </location>
    <ligand>
        <name>ATP</name>
        <dbReference type="ChEBI" id="CHEBI:30616"/>
    </ligand>
</feature>
<dbReference type="SUPFAM" id="SSF52540">
    <property type="entry name" value="P-loop containing nucleoside triphosphate hydrolases"/>
    <property type="match status" value="1"/>
</dbReference>
<comment type="caution">
    <text evidence="10">Lacks conserved residue(s) required for the propagation of feature annotation.</text>
</comment>
<evidence type="ECO:0000256" key="2">
    <source>
        <dbReference type="ARBA" id="ARBA00003213"/>
    </source>
</evidence>
<dbReference type="EC" id="2.5.1.75" evidence="10"/>
<feature type="site" description="Interaction with substrate tRNA" evidence="10">
    <location>
        <position position="95"/>
    </location>
</feature>
<comment type="subunit">
    <text evidence="10">Monomer.</text>
</comment>
<dbReference type="EMBL" id="AZGA01000011">
    <property type="protein sequence ID" value="KRM35826.1"/>
    <property type="molecule type" value="Genomic_DNA"/>
</dbReference>
<evidence type="ECO:0000313" key="14">
    <source>
        <dbReference type="EMBL" id="KRM35826.1"/>
    </source>
</evidence>
<feature type="binding site" evidence="10">
    <location>
        <begin position="6"/>
        <end position="11"/>
    </location>
    <ligand>
        <name>substrate</name>
    </ligand>
</feature>
<dbReference type="eggNOG" id="COG0324">
    <property type="taxonomic scope" value="Bacteria"/>
</dbReference>
<evidence type="ECO:0000256" key="11">
    <source>
        <dbReference type="RuleBase" id="RU003783"/>
    </source>
</evidence>
<dbReference type="GO" id="GO:0052381">
    <property type="term" value="F:tRNA dimethylallyltransferase activity"/>
    <property type="evidence" value="ECO:0007669"/>
    <property type="project" value="UniProtKB-UniRule"/>
</dbReference>
<protein>
    <recommendedName>
        <fullName evidence="10">tRNA dimethylallyltransferase</fullName>
        <ecNumber evidence="10">2.5.1.75</ecNumber>
    </recommendedName>
    <alternativeName>
        <fullName evidence="10">Dimethylallyl diphosphate:tRNA dimethylallyltransferase</fullName>
        <shortName evidence="10">DMAPP:tRNA dimethylallyltransferase</shortName>
        <shortName evidence="10">DMATase</shortName>
    </alternativeName>
    <alternativeName>
        <fullName evidence="10">Isopentenyl-diphosphate:tRNA isopentenyltransferase</fullName>
        <shortName evidence="10">IPP transferase</shortName>
        <shortName evidence="10">IPPT</shortName>
        <shortName evidence="10">IPTase</shortName>
    </alternativeName>
</protein>